<evidence type="ECO:0000256" key="9">
    <source>
        <dbReference type="ARBA" id="ARBA00023170"/>
    </source>
</evidence>
<dbReference type="Ensembl" id="ENSPMRT00000033464.1">
    <property type="protein sequence ID" value="ENSPMRP00000031549.1"/>
    <property type="gene ID" value="ENSPMRG00000020437.1"/>
</dbReference>
<dbReference type="GO" id="GO:0004930">
    <property type="term" value="F:G protein-coupled receptor activity"/>
    <property type="evidence" value="ECO:0007669"/>
    <property type="project" value="UniProtKB-KW"/>
</dbReference>
<dbReference type="AlphaFoldDB" id="A0A670K7C3"/>
<dbReference type="Pfam" id="PF07562">
    <property type="entry name" value="NCD3G"/>
    <property type="match status" value="1"/>
</dbReference>
<comment type="similarity">
    <text evidence="2">Belongs to the G-protein coupled receptor 3 family.</text>
</comment>
<evidence type="ECO:0000256" key="2">
    <source>
        <dbReference type="ARBA" id="ARBA00007242"/>
    </source>
</evidence>
<reference evidence="14 15" key="1">
    <citation type="journal article" date="2019" name="Proc. Natl. Acad. Sci. U.S.A.">
        <title>Regulatory changes in pterin and carotenoid genes underlie balanced color polymorphisms in the wall lizard.</title>
        <authorList>
            <person name="Andrade P."/>
            <person name="Pinho C."/>
            <person name="Perez I de Lanuza G."/>
            <person name="Afonso S."/>
            <person name="Brejcha J."/>
            <person name="Rubin C.J."/>
            <person name="Wallerman O."/>
            <person name="Pereira P."/>
            <person name="Sabatino S.J."/>
            <person name="Bellati A."/>
            <person name="Pellitteri-Rosa D."/>
            <person name="Bosakova Z."/>
            <person name="Bunikis I."/>
            <person name="Carretero M.A."/>
            <person name="Feiner N."/>
            <person name="Marsik P."/>
            <person name="Pauperio F."/>
            <person name="Salvi D."/>
            <person name="Soler L."/>
            <person name="While G.M."/>
            <person name="Uller T."/>
            <person name="Font E."/>
            <person name="Andersson L."/>
            <person name="Carneiro M."/>
        </authorList>
    </citation>
    <scope>NUCLEOTIDE SEQUENCE</scope>
</reference>
<organism evidence="14 15">
    <name type="scientific">Podarcis muralis</name>
    <name type="common">Wall lizard</name>
    <name type="synonym">Lacerta muralis</name>
    <dbReference type="NCBI Taxonomy" id="64176"/>
    <lineage>
        <taxon>Eukaryota</taxon>
        <taxon>Metazoa</taxon>
        <taxon>Chordata</taxon>
        <taxon>Craniata</taxon>
        <taxon>Vertebrata</taxon>
        <taxon>Euteleostomi</taxon>
        <taxon>Lepidosauria</taxon>
        <taxon>Squamata</taxon>
        <taxon>Bifurcata</taxon>
        <taxon>Unidentata</taxon>
        <taxon>Episquamata</taxon>
        <taxon>Laterata</taxon>
        <taxon>Lacertibaenia</taxon>
        <taxon>Lacertidae</taxon>
        <taxon>Podarcis</taxon>
    </lineage>
</organism>
<dbReference type="PRINTS" id="PR01535">
    <property type="entry name" value="VOMERONASL2R"/>
</dbReference>
<keyword evidence="11" id="KW-0807">Transducer</keyword>
<dbReference type="SUPFAM" id="SSF81665">
    <property type="entry name" value="Calcium ATPase, transmembrane domain M"/>
    <property type="match status" value="1"/>
</dbReference>
<dbReference type="InterPro" id="IPR000068">
    <property type="entry name" value="GPCR_3_Ca_sens_rcpt-rel"/>
</dbReference>
<dbReference type="OMA" id="RAWDLKI"/>
<name>A0A670K7C3_PODMU</name>
<dbReference type="GeneTree" id="ENSGT00950000182788"/>
<evidence type="ECO:0000259" key="13">
    <source>
        <dbReference type="PROSITE" id="PS50259"/>
    </source>
</evidence>
<evidence type="ECO:0000256" key="3">
    <source>
        <dbReference type="ARBA" id="ARBA00022475"/>
    </source>
</evidence>
<feature type="transmembrane region" description="Helical" evidence="12">
    <location>
        <begin position="635"/>
        <end position="658"/>
    </location>
</feature>
<dbReference type="PANTHER" id="PTHR24061:SF599">
    <property type="entry name" value="G-PROTEIN COUPLED RECEPTORS FAMILY 3 PROFILE DOMAIN-CONTAINING PROTEIN"/>
    <property type="match status" value="1"/>
</dbReference>
<evidence type="ECO:0000256" key="7">
    <source>
        <dbReference type="ARBA" id="ARBA00023040"/>
    </source>
</evidence>
<keyword evidence="5" id="KW-0732">Signal</keyword>
<comment type="subcellular location">
    <subcellularLocation>
        <location evidence="1">Cell membrane</location>
        <topology evidence="1">Multi-pass membrane protein</topology>
    </subcellularLocation>
</comment>
<sequence>MQFSFQMKEINASPQILPNTTLGFHIFDSYFIAKGTYHATMLLTSSPERLVPNYKCDIHHHLIAVIGGLDPLTSLHAAIVLDIYKIPQRPKYGILSLLLHFRWTWVGLLTMDLENGERFLQAVVPMFTSSGICFAFIERVSKLSLVTDLKDLLQQGAKIYDKIMSSKANVMIFYGESYSMIFLRWLPYLSEQEHVKSNPKGTVWILTAQVELTSLVYQRTWDKEIIHGALSFAIHSNDISGFQQFTAGRTPATSKEDYFIKDFWQQAFACSFLSTGAEDMGGDICTGDENVGTLPGPFFELNMIGHSYSIYMAVYAMAHAVHDMFLWRLKSRIGVLFNNSAGDEVSFNQNGELKVGLDIINWILSLNQSFHKIKIGRMDPQTSSHQVFTIHEDELLKVRLQPISVCSESCSPGSSKKMKEGEPFCCYDCTPCPEEKISDQMDMNDCFKCPDEYYPNKKQDLCVLKEISFLSYEEPLGISLVCFSLSSSIITALVLGTFLKHHNTPIVKANNRDLTYMLLLSLLLCFLCALLFIGQPQKVTCLLQQPVFGMIFSVAVSCVLAKTITVILAFMATKPGSRMRKWVGKRLANSIVISCSFIQATICIMWLAFSPPFPDVDKHSTYGEIVLECNEGSVTMFYCVLGYMGFLAMASFSVAFLARKLPDSFNEAKFITFSMLVFCSVWLSFIPSYLSTKGKYMVAVEIFSILASSAGVLGCIFSPKCYIIVLRPELNDKEHLRNLPEGIFVEFRGRIPNNVVGV</sequence>
<evidence type="ECO:0000313" key="14">
    <source>
        <dbReference type="Ensembl" id="ENSPMRP00000031549.1"/>
    </source>
</evidence>
<dbReference type="SUPFAM" id="SSF53822">
    <property type="entry name" value="Periplasmic binding protein-like I"/>
    <property type="match status" value="1"/>
</dbReference>
<evidence type="ECO:0000256" key="8">
    <source>
        <dbReference type="ARBA" id="ARBA00023136"/>
    </source>
</evidence>
<dbReference type="Pfam" id="PF01094">
    <property type="entry name" value="ANF_receptor"/>
    <property type="match status" value="1"/>
</dbReference>
<feature type="transmembrane region" description="Helical" evidence="12">
    <location>
        <begin position="547"/>
        <end position="570"/>
    </location>
</feature>
<feature type="transmembrane region" description="Helical" evidence="12">
    <location>
        <begin position="516"/>
        <end position="535"/>
    </location>
</feature>
<dbReference type="CDD" id="cd15283">
    <property type="entry name" value="7tmC_V2R_pheromone"/>
    <property type="match status" value="1"/>
</dbReference>
<evidence type="ECO:0000256" key="10">
    <source>
        <dbReference type="ARBA" id="ARBA00023180"/>
    </source>
</evidence>
<dbReference type="InterPro" id="IPR011500">
    <property type="entry name" value="GPCR_3_9-Cys_dom"/>
</dbReference>
<feature type="transmembrane region" description="Helical" evidence="12">
    <location>
        <begin position="476"/>
        <end position="495"/>
    </location>
</feature>
<protein>
    <recommendedName>
        <fullName evidence="13">G-protein coupled receptors family 3 profile domain-containing protein</fullName>
    </recommendedName>
</protein>
<feature type="transmembrane region" description="Helical" evidence="12">
    <location>
        <begin position="591"/>
        <end position="609"/>
    </location>
</feature>
<evidence type="ECO:0000313" key="15">
    <source>
        <dbReference type="Proteomes" id="UP000472272"/>
    </source>
</evidence>
<keyword evidence="8 12" id="KW-0472">Membrane</keyword>
<evidence type="ECO:0000256" key="1">
    <source>
        <dbReference type="ARBA" id="ARBA00004651"/>
    </source>
</evidence>
<reference evidence="14" key="2">
    <citation type="submission" date="2025-08" db="UniProtKB">
        <authorList>
            <consortium name="Ensembl"/>
        </authorList>
    </citation>
    <scope>IDENTIFICATION</scope>
</reference>
<dbReference type="PRINTS" id="PR00248">
    <property type="entry name" value="GPCRMGR"/>
</dbReference>
<dbReference type="InterPro" id="IPR000337">
    <property type="entry name" value="GPCR_3"/>
</dbReference>
<keyword evidence="15" id="KW-1185">Reference proteome</keyword>
<dbReference type="PANTHER" id="PTHR24061">
    <property type="entry name" value="CALCIUM-SENSING RECEPTOR-RELATED"/>
    <property type="match status" value="1"/>
</dbReference>
<dbReference type="FunFam" id="2.10.50.30:FF:000002">
    <property type="entry name" value="Vomeronasal 2 receptor, h1"/>
    <property type="match status" value="1"/>
</dbReference>
<dbReference type="Proteomes" id="UP000472272">
    <property type="component" value="Chromosome 13"/>
</dbReference>
<keyword evidence="6 12" id="KW-1133">Transmembrane helix</keyword>
<dbReference type="InterPro" id="IPR017978">
    <property type="entry name" value="GPCR_3_C"/>
</dbReference>
<feature type="domain" description="G-protein coupled receptors family 3 profile" evidence="13">
    <location>
        <begin position="476"/>
        <end position="740"/>
    </location>
</feature>
<accession>A0A670K7C3</accession>
<dbReference type="PROSITE" id="PS50259">
    <property type="entry name" value="G_PROTEIN_RECEP_F3_4"/>
    <property type="match status" value="1"/>
</dbReference>
<dbReference type="GO" id="GO:0005886">
    <property type="term" value="C:plasma membrane"/>
    <property type="evidence" value="ECO:0007669"/>
    <property type="project" value="UniProtKB-SubCell"/>
</dbReference>
<evidence type="ECO:0000256" key="4">
    <source>
        <dbReference type="ARBA" id="ARBA00022692"/>
    </source>
</evidence>
<dbReference type="InterPro" id="IPR017979">
    <property type="entry name" value="GPCR_3_CS"/>
</dbReference>
<evidence type="ECO:0000256" key="11">
    <source>
        <dbReference type="ARBA" id="ARBA00023224"/>
    </source>
</evidence>
<reference evidence="14" key="3">
    <citation type="submission" date="2025-09" db="UniProtKB">
        <authorList>
            <consortium name="Ensembl"/>
        </authorList>
    </citation>
    <scope>IDENTIFICATION</scope>
</reference>
<evidence type="ECO:0000256" key="12">
    <source>
        <dbReference type="SAM" id="Phobius"/>
    </source>
</evidence>
<keyword evidence="3" id="KW-1003">Cell membrane</keyword>
<evidence type="ECO:0000256" key="6">
    <source>
        <dbReference type="ARBA" id="ARBA00022989"/>
    </source>
</evidence>
<feature type="transmembrane region" description="Helical" evidence="12">
    <location>
        <begin position="696"/>
        <end position="717"/>
    </location>
</feature>
<feature type="transmembrane region" description="Helical" evidence="12">
    <location>
        <begin position="670"/>
        <end position="690"/>
    </location>
</feature>
<keyword evidence="9" id="KW-0675">Receptor</keyword>
<dbReference type="InterPro" id="IPR023298">
    <property type="entry name" value="ATPase_P-typ_TM_dom_sf"/>
</dbReference>
<keyword evidence="4 12" id="KW-0812">Transmembrane</keyword>
<dbReference type="PROSITE" id="PS00981">
    <property type="entry name" value="G_PROTEIN_RECEP_F3_3"/>
    <property type="match status" value="1"/>
</dbReference>
<dbReference type="InterPro" id="IPR028082">
    <property type="entry name" value="Peripla_BP_I"/>
</dbReference>
<dbReference type="InterPro" id="IPR004073">
    <property type="entry name" value="GPCR_3_vmron_rcpt_2"/>
</dbReference>
<evidence type="ECO:0000256" key="5">
    <source>
        <dbReference type="ARBA" id="ARBA00022729"/>
    </source>
</evidence>
<dbReference type="InterPro" id="IPR001828">
    <property type="entry name" value="ANF_lig-bd_rcpt"/>
</dbReference>
<dbReference type="Pfam" id="PF00003">
    <property type="entry name" value="7tm_3"/>
    <property type="match status" value="1"/>
</dbReference>
<dbReference type="FunFam" id="3.40.50.2300:FF:000024">
    <property type="entry name" value="Vomeronasal 2, receptor 73"/>
    <property type="match status" value="1"/>
</dbReference>
<dbReference type="Gene3D" id="2.10.50.30">
    <property type="entry name" value="GPCR, family 3, nine cysteines domain"/>
    <property type="match status" value="1"/>
</dbReference>
<keyword evidence="10" id="KW-0325">Glycoprotein</keyword>
<keyword evidence="7" id="KW-0297">G-protein coupled receptor</keyword>
<dbReference type="InterPro" id="IPR038550">
    <property type="entry name" value="GPCR_3_9-Cys_sf"/>
</dbReference>
<proteinExistence type="inferred from homology"/>
<dbReference type="Gene3D" id="3.40.50.2300">
    <property type="match status" value="3"/>
</dbReference>